<dbReference type="PANTHER" id="PTHR13547">
    <property type="match status" value="1"/>
</dbReference>
<evidence type="ECO:0000256" key="4">
    <source>
        <dbReference type="ARBA" id="ARBA00007626"/>
    </source>
</evidence>
<keyword evidence="8" id="KW-0479">Metal-binding</keyword>
<dbReference type="EC" id="3.1.26.5" evidence="5"/>
<evidence type="ECO:0000259" key="15">
    <source>
        <dbReference type="Pfam" id="PF16953"/>
    </source>
</evidence>
<dbReference type="Pfam" id="PF16953">
    <property type="entry name" value="PRORP"/>
    <property type="match status" value="1"/>
</dbReference>
<gene>
    <name evidence="16" type="ORF">Pcinc_035495</name>
</gene>
<evidence type="ECO:0000256" key="7">
    <source>
        <dbReference type="ARBA" id="ARBA00022722"/>
    </source>
</evidence>
<evidence type="ECO:0000256" key="2">
    <source>
        <dbReference type="ARBA" id="ARBA00001946"/>
    </source>
</evidence>
<reference evidence="16" key="1">
    <citation type="submission" date="2023-10" db="EMBL/GenBank/DDBJ databases">
        <title>Genome assemblies of two species of porcelain crab, Petrolisthes cinctipes and Petrolisthes manimaculis (Anomura: Porcellanidae).</title>
        <authorList>
            <person name="Angst P."/>
        </authorList>
    </citation>
    <scope>NUCLEOTIDE SEQUENCE</scope>
    <source>
        <strain evidence="16">PB745_01</strain>
        <tissue evidence="16">Gill</tissue>
    </source>
</reference>
<evidence type="ECO:0000256" key="5">
    <source>
        <dbReference type="ARBA" id="ARBA00012179"/>
    </source>
</evidence>
<evidence type="ECO:0000256" key="12">
    <source>
        <dbReference type="ARBA" id="ARBA00022946"/>
    </source>
</evidence>
<dbReference type="EMBL" id="JAWQEG010005350">
    <property type="protein sequence ID" value="KAK3858311.1"/>
    <property type="molecule type" value="Genomic_DNA"/>
</dbReference>
<feature type="domain" description="PRORP" evidence="15">
    <location>
        <begin position="231"/>
        <end position="460"/>
    </location>
</feature>
<dbReference type="Gene3D" id="1.25.40.10">
    <property type="entry name" value="Tetratricopeptide repeat domain"/>
    <property type="match status" value="1"/>
</dbReference>
<dbReference type="Proteomes" id="UP001286313">
    <property type="component" value="Unassembled WGS sequence"/>
</dbReference>
<keyword evidence="7" id="KW-0540">Nuclease</keyword>
<keyword evidence="11" id="KW-0460">Magnesium</keyword>
<comment type="catalytic activity">
    <reaction evidence="1">
        <text>Endonucleolytic cleavage of RNA, removing 5'-extranucleotides from tRNA precursor.</text>
        <dbReference type="EC" id="3.1.26.5"/>
    </reaction>
</comment>
<evidence type="ECO:0000256" key="13">
    <source>
        <dbReference type="ARBA" id="ARBA00023128"/>
    </source>
</evidence>
<keyword evidence="17" id="KW-1185">Reference proteome</keyword>
<dbReference type="GO" id="GO:0030678">
    <property type="term" value="C:mitochondrial ribonuclease P complex"/>
    <property type="evidence" value="ECO:0007669"/>
    <property type="project" value="TreeGrafter"/>
</dbReference>
<dbReference type="InterPro" id="IPR011990">
    <property type="entry name" value="TPR-like_helical_dom_sf"/>
</dbReference>
<dbReference type="GO" id="GO:0097745">
    <property type="term" value="P:mitochondrial tRNA 5'-end processing"/>
    <property type="evidence" value="ECO:0007669"/>
    <property type="project" value="TreeGrafter"/>
</dbReference>
<comment type="similarity">
    <text evidence="4">Belongs to the PPR family. P subfamily.</text>
</comment>
<evidence type="ECO:0000256" key="8">
    <source>
        <dbReference type="ARBA" id="ARBA00022723"/>
    </source>
</evidence>
<feature type="region of interest" description="Disordered" evidence="14">
    <location>
        <begin position="465"/>
        <end position="511"/>
    </location>
</feature>
<evidence type="ECO:0000256" key="11">
    <source>
        <dbReference type="ARBA" id="ARBA00022842"/>
    </source>
</evidence>
<keyword evidence="13" id="KW-0496">Mitochondrion</keyword>
<comment type="subcellular location">
    <subcellularLocation>
        <location evidence="3">Mitochondrion</location>
    </subcellularLocation>
</comment>
<protein>
    <recommendedName>
        <fullName evidence="5">ribonuclease P</fullName>
        <ecNumber evidence="5">3.1.26.5</ecNumber>
    </recommendedName>
</protein>
<accession>A0AAE1EPV0</accession>
<comment type="cofactor">
    <cofactor evidence="2">
        <name>Mg(2+)</name>
        <dbReference type="ChEBI" id="CHEBI:18420"/>
    </cofactor>
</comment>
<comment type="caution">
    <text evidence="16">The sequence shown here is derived from an EMBL/GenBank/DDBJ whole genome shotgun (WGS) entry which is preliminary data.</text>
</comment>
<dbReference type="PANTHER" id="PTHR13547:SF1">
    <property type="entry name" value="MITOCHONDRIAL RIBONUCLEASE P CATALYTIC SUBUNIT"/>
    <property type="match status" value="1"/>
</dbReference>
<keyword evidence="9" id="KW-0378">Hydrolase</keyword>
<keyword evidence="10" id="KW-0862">Zinc</keyword>
<dbReference type="GO" id="GO:0001682">
    <property type="term" value="P:tRNA 5'-leader removal"/>
    <property type="evidence" value="ECO:0007669"/>
    <property type="project" value="TreeGrafter"/>
</dbReference>
<name>A0AAE1EPV0_PETCI</name>
<evidence type="ECO:0000256" key="9">
    <source>
        <dbReference type="ARBA" id="ARBA00022801"/>
    </source>
</evidence>
<keyword evidence="6" id="KW-0819">tRNA processing</keyword>
<evidence type="ECO:0000256" key="1">
    <source>
        <dbReference type="ARBA" id="ARBA00000928"/>
    </source>
</evidence>
<sequence length="563" mass="64757">MDLTDSEWQHVMELTARTNPALNDRSCDALMMLQCLRRNSWPLGRSYMEYLKRQEREPNLATLSFYLQLCGLNVDKCGQETVLQLYHQLISRSKVLDARLTKSVVIGLSVTDEWKRAMDHLDTIRHFSFPCQASYNAVIAAAFRNGEYNLGWQHIDLMSGEDKEPDEGVLLEWMRQCRTASHQQETHDRVTTLFQTLAMHQIFPTIPVIQDIAQLYQDRLGWSAHFVKVPMSGRCPACKHKLTYNGVSLEEFQQLQVEFESRVLRRSDIFLNSTPAEWERFQEFVEANKPFLAVIDGLNIFYLRNSKSQMGEVIQEVMDRVGGRQEGHILVLGRKHMRHSIPRSLLASKRVSLFTLNDLSRDDGFFLYAALQSGWGTKFITRDLLRDHLFKLGLTSLRVTFRRWQRVHQIFPELIKTGRVKLMLPAKFGTIAQGGEEGWHIPYSDTSRRLPYEVPHTWLCLKPSSSPSHNGSGGLTMTEPLGVTTTTHTNSKSYHNQTSTAGINNESNDRTDSIHLKFNSSVEPLSHKYNTPLTRDKQARPKSYKSKKKTKVLVNDVFELPKN</sequence>
<dbReference type="AlphaFoldDB" id="A0AAE1EPV0"/>
<proteinExistence type="inferred from homology"/>
<feature type="region of interest" description="Disordered" evidence="14">
    <location>
        <begin position="525"/>
        <end position="548"/>
    </location>
</feature>
<evidence type="ECO:0000313" key="17">
    <source>
        <dbReference type="Proteomes" id="UP001286313"/>
    </source>
</evidence>
<organism evidence="16 17">
    <name type="scientific">Petrolisthes cinctipes</name>
    <name type="common">Flat porcelain crab</name>
    <dbReference type="NCBI Taxonomy" id="88211"/>
    <lineage>
        <taxon>Eukaryota</taxon>
        <taxon>Metazoa</taxon>
        <taxon>Ecdysozoa</taxon>
        <taxon>Arthropoda</taxon>
        <taxon>Crustacea</taxon>
        <taxon>Multicrustacea</taxon>
        <taxon>Malacostraca</taxon>
        <taxon>Eumalacostraca</taxon>
        <taxon>Eucarida</taxon>
        <taxon>Decapoda</taxon>
        <taxon>Pleocyemata</taxon>
        <taxon>Anomura</taxon>
        <taxon>Galatheoidea</taxon>
        <taxon>Porcellanidae</taxon>
        <taxon>Petrolisthes</taxon>
    </lineage>
</organism>
<evidence type="ECO:0000256" key="10">
    <source>
        <dbReference type="ARBA" id="ARBA00022833"/>
    </source>
</evidence>
<dbReference type="InterPro" id="IPR031595">
    <property type="entry name" value="PRORP_C"/>
</dbReference>
<dbReference type="Gene3D" id="3.40.50.11980">
    <property type="match status" value="1"/>
</dbReference>
<evidence type="ECO:0000313" key="16">
    <source>
        <dbReference type="EMBL" id="KAK3858311.1"/>
    </source>
</evidence>
<keyword evidence="12" id="KW-0809">Transit peptide</keyword>
<feature type="compositionally biased region" description="Polar residues" evidence="14">
    <location>
        <begin position="483"/>
        <end position="506"/>
    </location>
</feature>
<evidence type="ECO:0000256" key="3">
    <source>
        <dbReference type="ARBA" id="ARBA00004173"/>
    </source>
</evidence>
<evidence type="ECO:0000256" key="14">
    <source>
        <dbReference type="SAM" id="MobiDB-lite"/>
    </source>
</evidence>
<dbReference type="GO" id="GO:0046872">
    <property type="term" value="F:metal ion binding"/>
    <property type="evidence" value="ECO:0007669"/>
    <property type="project" value="UniProtKB-KW"/>
</dbReference>
<evidence type="ECO:0000256" key="6">
    <source>
        <dbReference type="ARBA" id="ARBA00022694"/>
    </source>
</evidence>
<dbReference type="GO" id="GO:0004526">
    <property type="term" value="F:ribonuclease P activity"/>
    <property type="evidence" value="ECO:0007669"/>
    <property type="project" value="UniProtKB-EC"/>
</dbReference>